<evidence type="ECO:0000256" key="2">
    <source>
        <dbReference type="SAM" id="MobiDB-lite"/>
    </source>
</evidence>
<organism evidence="3 4">
    <name type="scientific">Sinanodonta woodiana</name>
    <name type="common">Chinese pond mussel</name>
    <name type="synonym">Anodonta woodiana</name>
    <dbReference type="NCBI Taxonomy" id="1069815"/>
    <lineage>
        <taxon>Eukaryota</taxon>
        <taxon>Metazoa</taxon>
        <taxon>Spiralia</taxon>
        <taxon>Lophotrochozoa</taxon>
        <taxon>Mollusca</taxon>
        <taxon>Bivalvia</taxon>
        <taxon>Autobranchia</taxon>
        <taxon>Heteroconchia</taxon>
        <taxon>Palaeoheterodonta</taxon>
        <taxon>Unionida</taxon>
        <taxon>Unionoidea</taxon>
        <taxon>Unionidae</taxon>
        <taxon>Unioninae</taxon>
        <taxon>Sinanodonta</taxon>
    </lineage>
</organism>
<accession>A0ABD3WIB2</accession>
<name>A0ABD3WIB2_SINWO</name>
<dbReference type="PANTHER" id="PTHR46949:SF1">
    <property type="entry name" value="AT07979P2"/>
    <property type="match status" value="1"/>
</dbReference>
<dbReference type="AlphaFoldDB" id="A0ABD3WIB2"/>
<comment type="similarity">
    <text evidence="1">Belongs to the FAM89 family.</text>
</comment>
<dbReference type="EMBL" id="JBJQND010000006">
    <property type="protein sequence ID" value="KAL3873056.1"/>
    <property type="molecule type" value="Genomic_DNA"/>
</dbReference>
<dbReference type="InterPro" id="IPR039499">
    <property type="entry name" value="LURA1/LRA25"/>
</dbReference>
<dbReference type="Pfam" id="PF14854">
    <property type="entry name" value="LURAP"/>
    <property type="match status" value="1"/>
</dbReference>
<dbReference type="Proteomes" id="UP001634394">
    <property type="component" value="Unassembled WGS sequence"/>
</dbReference>
<proteinExistence type="inferred from homology"/>
<feature type="compositionally biased region" description="Basic and acidic residues" evidence="2">
    <location>
        <begin position="53"/>
        <end position="81"/>
    </location>
</feature>
<evidence type="ECO:0000313" key="3">
    <source>
        <dbReference type="EMBL" id="KAL3873056.1"/>
    </source>
</evidence>
<protein>
    <submittedName>
        <fullName evidence="3">Uncharacterized protein</fullName>
    </submittedName>
</protein>
<gene>
    <name evidence="3" type="ORF">ACJMK2_036217</name>
</gene>
<evidence type="ECO:0000256" key="1">
    <source>
        <dbReference type="ARBA" id="ARBA00038125"/>
    </source>
</evidence>
<reference evidence="3 4" key="1">
    <citation type="submission" date="2024-11" db="EMBL/GenBank/DDBJ databases">
        <title>Chromosome-level genome assembly of the freshwater bivalve Anodonta woodiana.</title>
        <authorList>
            <person name="Chen X."/>
        </authorList>
    </citation>
    <scope>NUCLEOTIDE SEQUENCE [LARGE SCALE GENOMIC DNA]</scope>
    <source>
        <strain evidence="3">MN2024</strain>
        <tissue evidence="3">Gills</tissue>
    </source>
</reference>
<evidence type="ECO:0000313" key="4">
    <source>
        <dbReference type="Proteomes" id="UP001634394"/>
    </source>
</evidence>
<sequence>MASIQGLPPLPKCFCGMLIGKPSPLIDDTESMDFSLDMPDGLPISRTCNQNHSDQRHTTNQEQGHFEPEGDGQNDSHIEASVDSNPMKRLDHTLLRLKKEMIGLRQLDISLLHQLLALHEAIQEYKAAIQDRFSDTGSEYSWGMSSRTSSITSIDSCDLNEDFHFNPERALSAELMGSKSSLLQQIEELKLRAETEF</sequence>
<comment type="caution">
    <text evidence="3">The sequence shown here is derived from an EMBL/GenBank/DDBJ whole genome shotgun (WGS) entry which is preliminary data.</text>
</comment>
<dbReference type="PANTHER" id="PTHR46949">
    <property type="entry name" value="LEUCINE REPEAT ADAPTER PROTEIN 25"/>
    <property type="match status" value="1"/>
</dbReference>
<keyword evidence="4" id="KW-1185">Reference proteome</keyword>
<feature type="region of interest" description="Disordered" evidence="2">
    <location>
        <begin position="41"/>
        <end position="81"/>
    </location>
</feature>